<dbReference type="SUPFAM" id="SSF63411">
    <property type="entry name" value="LuxS/MPP-like metallohydrolase"/>
    <property type="match status" value="2"/>
</dbReference>
<evidence type="ECO:0000313" key="4">
    <source>
        <dbReference type="EMBL" id="KEO54202.1"/>
    </source>
</evidence>
<dbReference type="eggNOG" id="COG0612">
    <property type="taxonomic scope" value="Bacteria"/>
</dbReference>
<dbReference type="Pfam" id="PF00675">
    <property type="entry name" value="Peptidase_M16"/>
    <property type="match status" value="1"/>
</dbReference>
<evidence type="ECO:0008006" key="6">
    <source>
        <dbReference type="Google" id="ProtNLM"/>
    </source>
</evidence>
<evidence type="ECO:0000256" key="1">
    <source>
        <dbReference type="SAM" id="SignalP"/>
    </source>
</evidence>
<feature type="signal peptide" evidence="1">
    <location>
        <begin position="1"/>
        <end position="28"/>
    </location>
</feature>
<feature type="chain" id="PRO_5001695216" description="Zinc protease" evidence="1">
    <location>
        <begin position="29"/>
        <end position="441"/>
    </location>
</feature>
<proteinExistence type="predicted"/>
<sequence length="441" mass="47613">MIHTRFPIAARLAMATLFALILALPARAIEIQEVTSPGGIKAWLVENHDIPFTALDIAFKGGASLDAPGKRGAINLMTATLEEGAGQMDSQQFAEAQEALAAQFSFDVGDDSLDISARMLTENRDKAVSLLREALVNPRFDQTAIDRVRQQVLAIIASDKQDPNAVAAETFRKIAYGGHPYGSSLNGTEESVKGLTREDMFAAKDRVMTRDHVVISAVGDITPEELGPMLDKLLGDLPANGAEMPPAVTPDLKGGVTTVDFDSPQSVVMFGQKGIAMSDPDFFPAYVLNQILGAGGFSSRLMDEVREKRGLTYGIASYIVDKDLAKTWQGSFASANEKVAEAISVVKEEWRKAATGKVTDKELEDAKTYLTGAYPLRFDGNGTIAGILTGMQLNGMDRSYIDTRNDKVNAVTKEDVARVAERILDPKDLTFIVVGRPQGLN</sequence>
<dbReference type="PANTHER" id="PTHR11851:SF224">
    <property type="entry name" value="PROCESSING PROTEASE"/>
    <property type="match status" value="1"/>
</dbReference>
<dbReference type="STRING" id="1353537.TP2_04585"/>
<dbReference type="PANTHER" id="PTHR11851">
    <property type="entry name" value="METALLOPROTEASE"/>
    <property type="match status" value="1"/>
</dbReference>
<organism evidence="4 5">
    <name type="scientific">Thioclava pacifica DSM 10166</name>
    <dbReference type="NCBI Taxonomy" id="1353537"/>
    <lineage>
        <taxon>Bacteria</taxon>
        <taxon>Pseudomonadati</taxon>
        <taxon>Pseudomonadota</taxon>
        <taxon>Alphaproteobacteria</taxon>
        <taxon>Rhodobacterales</taxon>
        <taxon>Paracoccaceae</taxon>
        <taxon>Thioclava</taxon>
    </lineage>
</organism>
<dbReference type="InterPro" id="IPR011249">
    <property type="entry name" value="Metalloenz_LuxS/M16"/>
</dbReference>
<accession>A0A074JXZ7</accession>
<keyword evidence="5" id="KW-1185">Reference proteome</keyword>
<dbReference type="OrthoDB" id="9811314at2"/>
<dbReference type="EMBL" id="AUND01000012">
    <property type="protein sequence ID" value="KEO54202.1"/>
    <property type="molecule type" value="Genomic_DNA"/>
</dbReference>
<gene>
    <name evidence="4" type="ORF">TP2_04585</name>
</gene>
<evidence type="ECO:0000259" key="3">
    <source>
        <dbReference type="Pfam" id="PF05193"/>
    </source>
</evidence>
<dbReference type="AlphaFoldDB" id="A0A074JXZ7"/>
<evidence type="ECO:0000259" key="2">
    <source>
        <dbReference type="Pfam" id="PF00675"/>
    </source>
</evidence>
<feature type="domain" description="Peptidase M16 N-terminal" evidence="2">
    <location>
        <begin position="46"/>
        <end position="188"/>
    </location>
</feature>
<dbReference type="GO" id="GO:0046872">
    <property type="term" value="F:metal ion binding"/>
    <property type="evidence" value="ECO:0007669"/>
    <property type="project" value="InterPro"/>
</dbReference>
<dbReference type="InterPro" id="IPR011765">
    <property type="entry name" value="Pept_M16_N"/>
</dbReference>
<dbReference type="InterPro" id="IPR050361">
    <property type="entry name" value="MPP/UQCRC_Complex"/>
</dbReference>
<feature type="domain" description="Peptidase M16 C-terminal" evidence="3">
    <location>
        <begin position="195"/>
        <end position="369"/>
    </location>
</feature>
<dbReference type="Pfam" id="PF05193">
    <property type="entry name" value="Peptidase_M16_C"/>
    <property type="match status" value="1"/>
</dbReference>
<evidence type="ECO:0000313" key="5">
    <source>
        <dbReference type="Proteomes" id="UP000027432"/>
    </source>
</evidence>
<keyword evidence="1" id="KW-0732">Signal</keyword>
<comment type="caution">
    <text evidence="4">The sequence shown here is derived from an EMBL/GenBank/DDBJ whole genome shotgun (WGS) entry which is preliminary data.</text>
</comment>
<dbReference type="Proteomes" id="UP000027432">
    <property type="component" value="Unassembled WGS sequence"/>
</dbReference>
<dbReference type="InterPro" id="IPR007863">
    <property type="entry name" value="Peptidase_M16_C"/>
</dbReference>
<dbReference type="RefSeq" id="WP_038075235.1">
    <property type="nucleotide sequence ID" value="NZ_AUND01000012.1"/>
</dbReference>
<name>A0A074JXZ7_9RHOB</name>
<reference evidence="4 5" key="1">
    <citation type="submission" date="2013-07" db="EMBL/GenBank/DDBJ databases">
        <title>Thioclava pacifica DSM 10166 Genome Sequencing.</title>
        <authorList>
            <person name="Lai Q."/>
            <person name="Shao Z."/>
        </authorList>
    </citation>
    <scope>NUCLEOTIDE SEQUENCE [LARGE SCALE GENOMIC DNA]</scope>
    <source>
        <strain evidence="4 5">DSM 10166</strain>
    </source>
</reference>
<protein>
    <recommendedName>
        <fullName evidence="6">Zinc protease</fullName>
    </recommendedName>
</protein>
<dbReference type="Gene3D" id="3.30.830.10">
    <property type="entry name" value="Metalloenzyme, LuxS/M16 peptidase-like"/>
    <property type="match status" value="2"/>
</dbReference>